<dbReference type="OrthoDB" id="9800084at2"/>
<dbReference type="STRING" id="857293.CAAU_0973"/>
<comment type="caution">
    <text evidence="2">The sequence shown here is derived from an EMBL/GenBank/DDBJ whole genome shotgun (WGS) entry which is preliminary data.</text>
</comment>
<feature type="coiled-coil region" evidence="1">
    <location>
        <begin position="67"/>
        <end position="94"/>
    </location>
</feature>
<evidence type="ECO:0000313" key="3">
    <source>
        <dbReference type="Proteomes" id="UP000007652"/>
    </source>
</evidence>
<dbReference type="RefSeq" id="WP_008908331.1">
    <property type="nucleotide sequence ID" value="NZ_CAKP01000047.1"/>
</dbReference>
<keyword evidence="1" id="KW-0175">Coiled coil</keyword>
<organism evidence="2 3">
    <name type="scientific">Caloramator australicus RC3</name>
    <dbReference type="NCBI Taxonomy" id="857293"/>
    <lineage>
        <taxon>Bacteria</taxon>
        <taxon>Bacillati</taxon>
        <taxon>Bacillota</taxon>
        <taxon>Clostridia</taxon>
        <taxon>Eubacteriales</taxon>
        <taxon>Clostridiaceae</taxon>
        <taxon>Caloramator</taxon>
    </lineage>
</organism>
<dbReference type="Proteomes" id="UP000007652">
    <property type="component" value="Unassembled WGS sequence"/>
</dbReference>
<gene>
    <name evidence="2" type="ORF">CAAU_0973</name>
</gene>
<dbReference type="EMBL" id="CAKP01000047">
    <property type="protein sequence ID" value="CCJ33057.1"/>
    <property type="molecule type" value="Genomic_DNA"/>
</dbReference>
<protein>
    <submittedName>
        <fullName evidence="2">Uncharacterized protein</fullName>
    </submittedName>
</protein>
<dbReference type="AlphaFoldDB" id="I7LIL3"/>
<dbReference type="eggNOG" id="ENOG5031RWJ">
    <property type="taxonomic scope" value="Bacteria"/>
</dbReference>
<evidence type="ECO:0000313" key="2">
    <source>
        <dbReference type="EMBL" id="CCJ33057.1"/>
    </source>
</evidence>
<accession>I7LIL3</accession>
<sequence>MSKLSLEERETIILFNEKDKEAEIFTYNRALITNLKKLAKERPDEVQLKKNNGEGGLTFIVPKAWLVIRARKKKNFTEETRNALRERAKKLMARA</sequence>
<name>I7LIL3_9CLOT</name>
<evidence type="ECO:0000256" key="1">
    <source>
        <dbReference type="SAM" id="Coils"/>
    </source>
</evidence>
<proteinExistence type="predicted"/>
<keyword evidence="3" id="KW-1185">Reference proteome</keyword>
<reference evidence="2 3" key="1">
    <citation type="journal article" date="2011" name="J. Bacteriol.">
        <title>Draft genome sequence of Caloramator australicus strain RC3T, a thermoanaerobe from the Great Artesian Basin of Australia.</title>
        <authorList>
            <person name="Ogg C.D."/>
            <person name="Patel B.K.C."/>
        </authorList>
    </citation>
    <scope>NUCLEOTIDE SEQUENCE [LARGE SCALE GENOMIC DNA]</scope>
    <source>
        <strain evidence="2 3">RC3</strain>
    </source>
</reference>